<evidence type="ECO:0000256" key="7">
    <source>
        <dbReference type="ARBA" id="ARBA00022741"/>
    </source>
</evidence>
<keyword evidence="6 14" id="KW-0548">Nucleotidyltransferase</keyword>
<keyword evidence="17" id="KW-1185">Reference proteome</keyword>
<protein>
    <recommendedName>
        <fullName evidence="14">Riboflavin biosynthesis protein</fullName>
    </recommendedName>
    <domain>
        <recommendedName>
            <fullName evidence="14">Riboflavin kinase</fullName>
            <ecNumber evidence="14">2.7.1.26</ecNumber>
        </recommendedName>
        <alternativeName>
            <fullName evidence="14">Flavokinase</fullName>
        </alternativeName>
    </domain>
    <domain>
        <recommendedName>
            <fullName evidence="14">FMN adenylyltransferase</fullName>
            <ecNumber evidence="14">2.7.7.2</ecNumber>
        </recommendedName>
        <alternativeName>
            <fullName evidence="14">FAD pyrophosphorylase</fullName>
        </alternativeName>
        <alternativeName>
            <fullName evidence="14">FAD synthase</fullName>
        </alternativeName>
    </domain>
</protein>
<comment type="pathway">
    <text evidence="2 14">Cofactor biosynthesis; FMN biosynthesis; FMN from riboflavin (ATP route): step 1/1.</text>
</comment>
<evidence type="ECO:0000256" key="9">
    <source>
        <dbReference type="ARBA" id="ARBA00022827"/>
    </source>
</evidence>
<evidence type="ECO:0000256" key="4">
    <source>
        <dbReference type="ARBA" id="ARBA00022643"/>
    </source>
</evidence>
<dbReference type="GO" id="GO:0003919">
    <property type="term" value="F:FMN adenylyltransferase activity"/>
    <property type="evidence" value="ECO:0007669"/>
    <property type="project" value="UniProtKB-UniRule"/>
</dbReference>
<dbReference type="NCBIfam" id="NF004162">
    <property type="entry name" value="PRK05627.1-5"/>
    <property type="match status" value="1"/>
</dbReference>
<organism evidence="16 17">
    <name type="scientific">Aureibacillus halotolerans</name>
    <dbReference type="NCBI Taxonomy" id="1508390"/>
    <lineage>
        <taxon>Bacteria</taxon>
        <taxon>Bacillati</taxon>
        <taxon>Bacillota</taxon>
        <taxon>Bacilli</taxon>
        <taxon>Bacillales</taxon>
        <taxon>Bacillaceae</taxon>
        <taxon>Aureibacillus</taxon>
    </lineage>
</organism>
<comment type="caution">
    <text evidence="16">The sequence shown here is derived from an EMBL/GenBank/DDBJ whole genome shotgun (WGS) entry which is preliminary data.</text>
</comment>
<evidence type="ECO:0000256" key="1">
    <source>
        <dbReference type="ARBA" id="ARBA00004726"/>
    </source>
</evidence>
<keyword evidence="4 14" id="KW-0288">FMN</keyword>
<dbReference type="PANTHER" id="PTHR22749:SF6">
    <property type="entry name" value="RIBOFLAVIN KINASE"/>
    <property type="match status" value="1"/>
</dbReference>
<gene>
    <name evidence="16" type="ORF">EV213_10757</name>
</gene>
<comment type="similarity">
    <text evidence="14">Belongs to the ribF family.</text>
</comment>
<name>A0A4R6U0A6_9BACI</name>
<evidence type="ECO:0000256" key="2">
    <source>
        <dbReference type="ARBA" id="ARBA00005201"/>
    </source>
</evidence>
<dbReference type="GO" id="GO:0009231">
    <property type="term" value="P:riboflavin biosynthetic process"/>
    <property type="evidence" value="ECO:0007669"/>
    <property type="project" value="InterPro"/>
</dbReference>
<dbReference type="GO" id="GO:0008531">
    <property type="term" value="F:riboflavin kinase activity"/>
    <property type="evidence" value="ECO:0007669"/>
    <property type="project" value="UniProtKB-UniRule"/>
</dbReference>
<dbReference type="PIRSF" id="PIRSF004491">
    <property type="entry name" value="FAD_Synth"/>
    <property type="match status" value="1"/>
</dbReference>
<proteinExistence type="inferred from homology"/>
<keyword evidence="8 14" id="KW-0418">Kinase</keyword>
<dbReference type="EMBL" id="SNYJ01000007">
    <property type="protein sequence ID" value="TDQ39690.1"/>
    <property type="molecule type" value="Genomic_DNA"/>
</dbReference>
<dbReference type="Pfam" id="PF01687">
    <property type="entry name" value="Flavokinase"/>
    <property type="match status" value="1"/>
</dbReference>
<dbReference type="InterPro" id="IPR023465">
    <property type="entry name" value="Riboflavin_kinase_dom_sf"/>
</dbReference>
<evidence type="ECO:0000256" key="3">
    <source>
        <dbReference type="ARBA" id="ARBA00022630"/>
    </source>
</evidence>
<dbReference type="EC" id="2.7.7.2" evidence="14"/>
<dbReference type="NCBIfam" id="NF004160">
    <property type="entry name" value="PRK05627.1-3"/>
    <property type="match status" value="1"/>
</dbReference>
<evidence type="ECO:0000256" key="12">
    <source>
        <dbReference type="ARBA" id="ARBA00047880"/>
    </source>
</evidence>
<keyword evidence="11" id="KW-0511">Multifunctional enzyme</keyword>
<dbReference type="InterPro" id="IPR014729">
    <property type="entry name" value="Rossmann-like_a/b/a_fold"/>
</dbReference>
<evidence type="ECO:0000256" key="8">
    <source>
        <dbReference type="ARBA" id="ARBA00022777"/>
    </source>
</evidence>
<feature type="domain" description="Riboflavin kinase" evidence="15">
    <location>
        <begin position="184"/>
        <end position="314"/>
    </location>
</feature>
<dbReference type="FunFam" id="3.40.50.620:FF:000021">
    <property type="entry name" value="Riboflavin biosynthesis protein"/>
    <property type="match status" value="1"/>
</dbReference>
<dbReference type="InterPro" id="IPR015864">
    <property type="entry name" value="FAD_synthase"/>
</dbReference>
<evidence type="ECO:0000256" key="11">
    <source>
        <dbReference type="ARBA" id="ARBA00023268"/>
    </source>
</evidence>
<keyword evidence="10 14" id="KW-0067">ATP-binding</keyword>
<dbReference type="RefSeq" id="WP_133580369.1">
    <property type="nucleotide sequence ID" value="NZ_SNYJ01000007.1"/>
</dbReference>
<dbReference type="InterPro" id="IPR002606">
    <property type="entry name" value="Riboflavin_kinase_bac"/>
</dbReference>
<keyword evidence="5 14" id="KW-0808">Transferase</keyword>
<accession>A0A4R6U0A6</accession>
<evidence type="ECO:0000313" key="17">
    <source>
        <dbReference type="Proteomes" id="UP000295632"/>
    </source>
</evidence>
<dbReference type="GO" id="GO:0009398">
    <property type="term" value="P:FMN biosynthetic process"/>
    <property type="evidence" value="ECO:0007669"/>
    <property type="project" value="UniProtKB-UniRule"/>
</dbReference>
<dbReference type="UniPathway" id="UPA00276">
    <property type="reaction ID" value="UER00406"/>
</dbReference>
<dbReference type="CDD" id="cd02064">
    <property type="entry name" value="FAD_synthetase_N"/>
    <property type="match status" value="1"/>
</dbReference>
<dbReference type="Pfam" id="PF06574">
    <property type="entry name" value="FAD_syn"/>
    <property type="match status" value="1"/>
</dbReference>
<reference evidence="16 17" key="1">
    <citation type="submission" date="2019-03" db="EMBL/GenBank/DDBJ databases">
        <title>Genomic Encyclopedia of Type Strains, Phase IV (KMG-IV): sequencing the most valuable type-strain genomes for metagenomic binning, comparative biology and taxonomic classification.</title>
        <authorList>
            <person name="Goeker M."/>
        </authorList>
    </citation>
    <scope>NUCLEOTIDE SEQUENCE [LARGE SCALE GENOMIC DNA]</scope>
    <source>
        <strain evidence="16 17">DSM 28697</strain>
    </source>
</reference>
<dbReference type="Gene3D" id="2.40.30.30">
    <property type="entry name" value="Riboflavin kinase-like"/>
    <property type="match status" value="1"/>
</dbReference>
<comment type="catalytic activity">
    <reaction evidence="13 14">
        <text>FMN + ATP + H(+) = FAD + diphosphate</text>
        <dbReference type="Rhea" id="RHEA:17237"/>
        <dbReference type="ChEBI" id="CHEBI:15378"/>
        <dbReference type="ChEBI" id="CHEBI:30616"/>
        <dbReference type="ChEBI" id="CHEBI:33019"/>
        <dbReference type="ChEBI" id="CHEBI:57692"/>
        <dbReference type="ChEBI" id="CHEBI:58210"/>
        <dbReference type="EC" id="2.7.7.2"/>
    </reaction>
</comment>
<dbReference type="AlphaFoldDB" id="A0A4R6U0A6"/>
<dbReference type="GO" id="GO:0005524">
    <property type="term" value="F:ATP binding"/>
    <property type="evidence" value="ECO:0007669"/>
    <property type="project" value="UniProtKB-UniRule"/>
</dbReference>
<dbReference type="OrthoDB" id="9803667at2"/>
<dbReference type="InterPro" id="IPR023468">
    <property type="entry name" value="Riboflavin_kinase"/>
</dbReference>
<dbReference type="GO" id="GO:0006747">
    <property type="term" value="P:FAD biosynthetic process"/>
    <property type="evidence" value="ECO:0007669"/>
    <property type="project" value="UniProtKB-UniRule"/>
</dbReference>
<evidence type="ECO:0000256" key="5">
    <source>
        <dbReference type="ARBA" id="ARBA00022679"/>
    </source>
</evidence>
<evidence type="ECO:0000256" key="13">
    <source>
        <dbReference type="ARBA" id="ARBA00049494"/>
    </source>
</evidence>
<dbReference type="InterPro" id="IPR015865">
    <property type="entry name" value="Riboflavin_kinase_bac/euk"/>
</dbReference>
<dbReference type="PANTHER" id="PTHR22749">
    <property type="entry name" value="RIBOFLAVIN KINASE/FMN ADENYLYLTRANSFERASE"/>
    <property type="match status" value="1"/>
</dbReference>
<comment type="catalytic activity">
    <reaction evidence="12 14">
        <text>riboflavin + ATP = FMN + ADP + H(+)</text>
        <dbReference type="Rhea" id="RHEA:14357"/>
        <dbReference type="ChEBI" id="CHEBI:15378"/>
        <dbReference type="ChEBI" id="CHEBI:30616"/>
        <dbReference type="ChEBI" id="CHEBI:57986"/>
        <dbReference type="ChEBI" id="CHEBI:58210"/>
        <dbReference type="ChEBI" id="CHEBI:456216"/>
        <dbReference type="EC" id="2.7.1.26"/>
    </reaction>
</comment>
<comment type="pathway">
    <text evidence="1 14">Cofactor biosynthesis; FAD biosynthesis; FAD from FMN: step 1/1.</text>
</comment>
<dbReference type="Gene3D" id="3.40.50.620">
    <property type="entry name" value="HUPs"/>
    <property type="match status" value="1"/>
</dbReference>
<dbReference type="SUPFAM" id="SSF52374">
    <property type="entry name" value="Nucleotidylyl transferase"/>
    <property type="match status" value="1"/>
</dbReference>
<dbReference type="UniPathway" id="UPA00277">
    <property type="reaction ID" value="UER00407"/>
</dbReference>
<evidence type="ECO:0000256" key="6">
    <source>
        <dbReference type="ARBA" id="ARBA00022695"/>
    </source>
</evidence>
<evidence type="ECO:0000259" key="15">
    <source>
        <dbReference type="SMART" id="SM00904"/>
    </source>
</evidence>
<keyword evidence="3 14" id="KW-0285">Flavoprotein</keyword>
<evidence type="ECO:0000256" key="10">
    <source>
        <dbReference type="ARBA" id="ARBA00022840"/>
    </source>
</evidence>
<sequence>MKTYNITYPSAWTAEQRQAKTLALGFFDGVHLGHQKVIATAVEEAKRNDIKSAVLTFSPHPSVVLRDQQHVSYLTLSDEKRKLIAACGVDELYIIEFNEELAKLSPEAFISHFIDDLNVSHVVAGFDFSFGHRGVGTMDMLQNDTSRSFAVTTVASENDDQEKISSTRIRECIRQGDMKKATELLGRPYQLTGTVTTGEGRGRTIGIPTANIVASENSLIPGRGVYAVLVSSEAFEGKKGGMCNIGYKPTFHGDKKTDMPSIEVHLFDFADDLYDKEITVEWLAYLRSEQKFSSVDDLIAQLDKDRQDAREITSGTHNY</sequence>
<evidence type="ECO:0000313" key="16">
    <source>
        <dbReference type="EMBL" id="TDQ39690.1"/>
    </source>
</evidence>
<dbReference type="EC" id="2.7.1.26" evidence="14"/>
<dbReference type="SMART" id="SM00904">
    <property type="entry name" value="Flavokinase"/>
    <property type="match status" value="1"/>
</dbReference>
<dbReference type="NCBIfam" id="TIGR00083">
    <property type="entry name" value="ribF"/>
    <property type="match status" value="1"/>
</dbReference>
<dbReference type="Proteomes" id="UP000295632">
    <property type="component" value="Unassembled WGS sequence"/>
</dbReference>
<keyword evidence="7 14" id="KW-0547">Nucleotide-binding</keyword>
<keyword evidence="9 14" id="KW-0274">FAD</keyword>
<dbReference type="SUPFAM" id="SSF82114">
    <property type="entry name" value="Riboflavin kinase-like"/>
    <property type="match status" value="1"/>
</dbReference>
<evidence type="ECO:0000256" key="14">
    <source>
        <dbReference type="PIRNR" id="PIRNR004491"/>
    </source>
</evidence>